<dbReference type="AlphaFoldDB" id="A0AAT9FLA7"/>
<sequence>MTEDSAEIYAPSGFPIPVAELSRFFNSLDDWVIVKNQHLFKNLERGGDCDIIVRDKDKATALLVKLLGKPHYVVTRSSVQSFYYSWGSIDFVKSVVWKGIVLIDQQKLIKSSNRNSPEGWPLLPREYEVTLKLIYSLVWGGFVKERYWSECISYYRDNKPELTDILERSLGRKASALVLRGLDMDSGEYMVERIREVRKEIALYQIKRDFSSFFFGAIEHFRTEIALLIFSPTPLSFVFGDSWPTVDRFVNKSNSDSKRFPTSTRAFNIQSRSTLPALCHLISICIKNSRFRSKGGCVFVHMNSDEIARFMTHFTTKIRLIRMSDESDLLF</sequence>
<dbReference type="KEGG" id="osu:NT6N_17960"/>
<dbReference type="EMBL" id="AP026866">
    <property type="protein sequence ID" value="BDS06756.1"/>
    <property type="molecule type" value="Genomic_DNA"/>
</dbReference>
<organism evidence="1">
    <name type="scientific">Oceaniferula spumae</name>
    <dbReference type="NCBI Taxonomy" id="2979115"/>
    <lineage>
        <taxon>Bacteria</taxon>
        <taxon>Pseudomonadati</taxon>
        <taxon>Verrucomicrobiota</taxon>
        <taxon>Verrucomicrobiia</taxon>
        <taxon>Verrucomicrobiales</taxon>
        <taxon>Verrucomicrobiaceae</taxon>
        <taxon>Oceaniferula</taxon>
    </lineage>
</organism>
<gene>
    <name evidence="1" type="ORF">NT6N_17960</name>
</gene>
<name>A0AAT9FLA7_9BACT</name>
<protein>
    <submittedName>
        <fullName evidence="1">Uncharacterized protein</fullName>
    </submittedName>
</protein>
<accession>A0AAT9FLA7</accession>
<evidence type="ECO:0000313" key="1">
    <source>
        <dbReference type="EMBL" id="BDS06756.1"/>
    </source>
</evidence>
<proteinExistence type="predicted"/>
<reference evidence="1" key="1">
    <citation type="submission" date="2024-07" db="EMBL/GenBank/DDBJ databases">
        <title>Complete genome sequence of Verrucomicrobiaceae bacterium NT6N.</title>
        <authorList>
            <person name="Huang C."/>
            <person name="Takami H."/>
            <person name="Hamasaki K."/>
        </authorList>
    </citation>
    <scope>NUCLEOTIDE SEQUENCE</scope>
    <source>
        <strain evidence="1">NT6N</strain>
    </source>
</reference>